<dbReference type="Proteomes" id="UP000182517">
    <property type="component" value="Chromosome"/>
</dbReference>
<keyword evidence="6" id="KW-0460">Magnesium</keyword>
<feature type="domain" description="Thiamine phosphate synthase/TenI" evidence="14">
    <location>
        <begin position="11"/>
        <end position="193"/>
    </location>
</feature>
<dbReference type="KEGG" id="pef:A7E78_08630"/>
<dbReference type="HAMAP" id="MF_00097">
    <property type="entry name" value="TMP_synthase"/>
    <property type="match status" value="1"/>
</dbReference>
<accession>A0A1L3GPR1</accession>
<dbReference type="GO" id="GO:0005737">
    <property type="term" value="C:cytoplasm"/>
    <property type="evidence" value="ECO:0007669"/>
    <property type="project" value="TreeGrafter"/>
</dbReference>
<dbReference type="InterPro" id="IPR022998">
    <property type="entry name" value="ThiamineP_synth_TenI"/>
</dbReference>
<dbReference type="RefSeq" id="WP_072283856.1">
    <property type="nucleotide sequence ID" value="NZ_CP015519.1"/>
</dbReference>
<reference evidence="15 16" key="1">
    <citation type="journal article" date="2017" name="Genome Announc.">
        <title>Complete Genome Sequences of Two Acetylene-Fermenting Pelobacter acetylenicus Strains.</title>
        <authorList>
            <person name="Sutton J.M."/>
            <person name="Baesman S.M."/>
            <person name="Fierst J.L."/>
            <person name="Poret-Peterson A.T."/>
            <person name="Oremland R.S."/>
            <person name="Dunlap D.S."/>
            <person name="Akob D.M."/>
        </authorList>
    </citation>
    <scope>NUCLEOTIDE SEQUENCE [LARGE SCALE GENOMIC DNA]</scope>
    <source>
        <strain evidence="15 16">SFB93</strain>
    </source>
</reference>
<dbReference type="GO" id="GO:0009228">
    <property type="term" value="P:thiamine biosynthetic process"/>
    <property type="evidence" value="ECO:0007669"/>
    <property type="project" value="UniProtKB-KW"/>
</dbReference>
<evidence type="ECO:0000256" key="10">
    <source>
        <dbReference type="ARBA" id="ARBA00047883"/>
    </source>
</evidence>
<organism evidence="15 16">
    <name type="scientific">Syntrophotalea acetylenivorans</name>
    <dbReference type="NCBI Taxonomy" id="1842532"/>
    <lineage>
        <taxon>Bacteria</taxon>
        <taxon>Pseudomonadati</taxon>
        <taxon>Thermodesulfobacteriota</taxon>
        <taxon>Desulfuromonadia</taxon>
        <taxon>Desulfuromonadales</taxon>
        <taxon>Syntrophotaleaceae</taxon>
        <taxon>Syntrophotalea</taxon>
    </lineage>
</organism>
<dbReference type="InterPro" id="IPR013785">
    <property type="entry name" value="Aldolase_TIM"/>
</dbReference>
<dbReference type="FunFam" id="3.20.20.70:FF:000096">
    <property type="entry name" value="Thiamine-phosphate synthase"/>
    <property type="match status" value="1"/>
</dbReference>
<dbReference type="Pfam" id="PF02581">
    <property type="entry name" value="TMP-TENI"/>
    <property type="match status" value="1"/>
</dbReference>
<evidence type="ECO:0000256" key="4">
    <source>
        <dbReference type="ARBA" id="ARBA00022679"/>
    </source>
</evidence>
<evidence type="ECO:0000256" key="9">
    <source>
        <dbReference type="ARBA" id="ARBA00047851"/>
    </source>
</evidence>
<sequence length="213" mass="22723">MHRPNPIDFSLYLISSMQALPQGRDLLQAIEQALQGGVDAVQLRDKNLPTSERLALAKELRTLTRRYRARLLINGSVDIALAAEADGVHLGTASLPIAEARSLLGPKRLIGYSAHGLEELSLVAEQGADFATFSPVFFTPSKAAYGSPQGLEQLTRACNTSPMPVFALGGINLSRIPDVRQAGVQGIAVISAILASSEPLRAARTLKTALTEN</sequence>
<feature type="binding site" evidence="11">
    <location>
        <begin position="139"/>
        <end position="141"/>
    </location>
    <ligand>
        <name>2-[(2R,5Z)-2-carboxy-4-methylthiazol-5(2H)-ylidene]ethyl phosphate</name>
        <dbReference type="ChEBI" id="CHEBI:62899"/>
    </ligand>
</feature>
<evidence type="ECO:0000256" key="12">
    <source>
        <dbReference type="RuleBase" id="RU003826"/>
    </source>
</evidence>
<dbReference type="GO" id="GO:0000287">
    <property type="term" value="F:magnesium ion binding"/>
    <property type="evidence" value="ECO:0007669"/>
    <property type="project" value="UniProtKB-UniRule"/>
</dbReference>
<dbReference type="PANTHER" id="PTHR20857">
    <property type="entry name" value="THIAMINE-PHOSPHATE PYROPHOSPHORYLASE"/>
    <property type="match status" value="1"/>
</dbReference>
<dbReference type="CDD" id="cd00564">
    <property type="entry name" value="TMP_TenI"/>
    <property type="match status" value="1"/>
</dbReference>
<keyword evidence="4 11" id="KW-0808">Transferase</keyword>
<evidence type="ECO:0000259" key="14">
    <source>
        <dbReference type="Pfam" id="PF02581"/>
    </source>
</evidence>
<comment type="caution">
    <text evidence="11">Lacks conserved residue(s) required for the propagation of feature annotation.</text>
</comment>
<feature type="binding site" evidence="11">
    <location>
        <begin position="190"/>
        <end position="191"/>
    </location>
    <ligand>
        <name>2-[(2R,5Z)-2-carboxy-4-methylthiazol-5(2H)-ylidene]ethyl phosphate</name>
        <dbReference type="ChEBI" id="CHEBI:62899"/>
    </ligand>
</feature>
<evidence type="ECO:0000256" key="6">
    <source>
        <dbReference type="ARBA" id="ARBA00022842"/>
    </source>
</evidence>
<dbReference type="OrthoDB" id="9810880at2"/>
<evidence type="ECO:0000313" key="15">
    <source>
        <dbReference type="EMBL" id="APG27893.1"/>
    </source>
</evidence>
<dbReference type="GO" id="GO:0009229">
    <property type="term" value="P:thiamine diphosphate biosynthetic process"/>
    <property type="evidence" value="ECO:0007669"/>
    <property type="project" value="UniProtKB-UniRule"/>
</dbReference>
<feature type="binding site" evidence="11">
    <location>
        <position position="170"/>
    </location>
    <ligand>
        <name>2-[(2R,5Z)-2-carboxy-4-methylthiazol-5(2H)-ylidene]ethyl phosphate</name>
        <dbReference type="ChEBI" id="CHEBI:62899"/>
    </ligand>
</feature>
<evidence type="ECO:0000256" key="8">
    <source>
        <dbReference type="ARBA" id="ARBA00047334"/>
    </source>
</evidence>
<evidence type="ECO:0000256" key="3">
    <source>
        <dbReference type="ARBA" id="ARBA00005165"/>
    </source>
</evidence>
<dbReference type="GO" id="GO:0004789">
    <property type="term" value="F:thiamine-phosphate diphosphorylase activity"/>
    <property type="evidence" value="ECO:0007669"/>
    <property type="project" value="UniProtKB-UniRule"/>
</dbReference>
<evidence type="ECO:0000313" key="16">
    <source>
        <dbReference type="Proteomes" id="UP000182517"/>
    </source>
</evidence>
<dbReference type="InterPro" id="IPR036206">
    <property type="entry name" value="ThiamineP_synth_sf"/>
</dbReference>
<keyword evidence="16" id="KW-1185">Reference proteome</keyword>
<feature type="binding site" evidence="11">
    <location>
        <position position="142"/>
    </location>
    <ligand>
        <name>4-amino-2-methyl-5-(diphosphooxymethyl)pyrimidine</name>
        <dbReference type="ChEBI" id="CHEBI:57841"/>
    </ligand>
</feature>
<comment type="catalytic activity">
    <reaction evidence="8 11 12">
        <text>4-methyl-5-(2-phosphooxyethyl)-thiazole + 4-amino-2-methyl-5-(diphosphooxymethyl)pyrimidine + H(+) = thiamine phosphate + diphosphate</text>
        <dbReference type="Rhea" id="RHEA:22328"/>
        <dbReference type="ChEBI" id="CHEBI:15378"/>
        <dbReference type="ChEBI" id="CHEBI:33019"/>
        <dbReference type="ChEBI" id="CHEBI:37575"/>
        <dbReference type="ChEBI" id="CHEBI:57841"/>
        <dbReference type="ChEBI" id="CHEBI:58296"/>
        <dbReference type="EC" id="2.5.1.3"/>
    </reaction>
</comment>
<dbReference type="EC" id="2.5.1.3" evidence="11"/>
<dbReference type="InterPro" id="IPR034291">
    <property type="entry name" value="TMP_synthase"/>
</dbReference>
<dbReference type="AlphaFoldDB" id="A0A1L3GPR1"/>
<evidence type="ECO:0000256" key="1">
    <source>
        <dbReference type="ARBA" id="ARBA00001946"/>
    </source>
</evidence>
<feature type="binding site" evidence="11">
    <location>
        <begin position="42"/>
        <end position="46"/>
    </location>
    <ligand>
        <name>4-amino-2-methyl-5-(diphosphooxymethyl)pyrimidine</name>
        <dbReference type="ChEBI" id="CHEBI:57841"/>
    </ligand>
</feature>
<comment type="catalytic activity">
    <reaction evidence="10 11 12">
        <text>2-[(2R,5Z)-2-carboxy-4-methylthiazol-5(2H)-ylidene]ethyl phosphate + 4-amino-2-methyl-5-(diphosphooxymethyl)pyrimidine + 2 H(+) = thiamine phosphate + CO2 + diphosphate</text>
        <dbReference type="Rhea" id="RHEA:47844"/>
        <dbReference type="ChEBI" id="CHEBI:15378"/>
        <dbReference type="ChEBI" id="CHEBI:16526"/>
        <dbReference type="ChEBI" id="CHEBI:33019"/>
        <dbReference type="ChEBI" id="CHEBI:37575"/>
        <dbReference type="ChEBI" id="CHEBI:57841"/>
        <dbReference type="ChEBI" id="CHEBI:62899"/>
        <dbReference type="EC" id="2.5.1.3"/>
    </reaction>
</comment>
<dbReference type="EMBL" id="CP015519">
    <property type="protein sequence ID" value="APG27893.1"/>
    <property type="molecule type" value="Genomic_DNA"/>
</dbReference>
<comment type="catalytic activity">
    <reaction evidence="9 11 12">
        <text>2-(2-carboxy-4-methylthiazol-5-yl)ethyl phosphate + 4-amino-2-methyl-5-(diphosphooxymethyl)pyrimidine + 2 H(+) = thiamine phosphate + CO2 + diphosphate</text>
        <dbReference type="Rhea" id="RHEA:47848"/>
        <dbReference type="ChEBI" id="CHEBI:15378"/>
        <dbReference type="ChEBI" id="CHEBI:16526"/>
        <dbReference type="ChEBI" id="CHEBI:33019"/>
        <dbReference type="ChEBI" id="CHEBI:37575"/>
        <dbReference type="ChEBI" id="CHEBI:57841"/>
        <dbReference type="ChEBI" id="CHEBI:62890"/>
        <dbReference type="EC" id="2.5.1.3"/>
    </reaction>
</comment>
<evidence type="ECO:0000256" key="7">
    <source>
        <dbReference type="ARBA" id="ARBA00022977"/>
    </source>
</evidence>
<keyword evidence="5" id="KW-0479">Metal-binding</keyword>
<dbReference type="Gene3D" id="3.20.20.70">
    <property type="entry name" value="Aldolase class I"/>
    <property type="match status" value="1"/>
</dbReference>
<evidence type="ECO:0000256" key="2">
    <source>
        <dbReference type="ARBA" id="ARBA00003814"/>
    </source>
</evidence>
<name>A0A1L3GPR1_9BACT</name>
<dbReference type="PANTHER" id="PTHR20857:SF15">
    <property type="entry name" value="THIAMINE-PHOSPHATE SYNTHASE"/>
    <property type="match status" value="1"/>
</dbReference>
<evidence type="ECO:0000256" key="11">
    <source>
        <dbReference type="HAMAP-Rule" id="MF_00097"/>
    </source>
</evidence>
<dbReference type="SUPFAM" id="SSF51391">
    <property type="entry name" value="Thiamin phosphate synthase"/>
    <property type="match status" value="1"/>
</dbReference>
<comment type="similarity">
    <text evidence="11 12">Belongs to the thiamine-phosphate synthase family.</text>
</comment>
<feature type="binding site" evidence="11">
    <location>
        <position position="74"/>
    </location>
    <ligand>
        <name>4-amino-2-methyl-5-(diphosphooxymethyl)pyrimidine</name>
        <dbReference type="ChEBI" id="CHEBI:57841"/>
    </ligand>
</feature>
<keyword evidence="7 11" id="KW-0784">Thiamine biosynthesis</keyword>
<comment type="function">
    <text evidence="2 11">Condenses 4-methyl-5-(beta-hydroxyethyl)thiazole monophosphate (THZ-P) and 2-methyl-4-amino-5-hydroxymethyl pyrimidine pyrophosphate (HMP-PP) to form thiamine monophosphate (TMP).</text>
</comment>
<dbReference type="NCBIfam" id="TIGR00693">
    <property type="entry name" value="thiE"/>
    <property type="match status" value="1"/>
</dbReference>
<comment type="cofactor">
    <cofactor evidence="1">
        <name>Mg(2+)</name>
        <dbReference type="ChEBI" id="CHEBI:18420"/>
    </cofactor>
</comment>
<comment type="pathway">
    <text evidence="3 11 13">Cofactor biosynthesis; thiamine diphosphate biosynthesis; thiamine phosphate from 4-amino-2-methyl-5-diphosphomethylpyrimidine and 4-methyl-5-(2-phosphoethyl)-thiazole: step 1/1.</text>
</comment>
<dbReference type="STRING" id="1842532.A7E78_08630"/>
<feature type="binding site" evidence="11">
    <location>
        <position position="113"/>
    </location>
    <ligand>
        <name>4-amino-2-methyl-5-(diphosphooxymethyl)pyrimidine</name>
        <dbReference type="ChEBI" id="CHEBI:57841"/>
    </ligand>
</feature>
<proteinExistence type="inferred from homology"/>
<evidence type="ECO:0000256" key="13">
    <source>
        <dbReference type="RuleBase" id="RU004253"/>
    </source>
</evidence>
<dbReference type="UniPathway" id="UPA00060">
    <property type="reaction ID" value="UER00141"/>
</dbReference>
<evidence type="ECO:0000256" key="5">
    <source>
        <dbReference type="ARBA" id="ARBA00022723"/>
    </source>
</evidence>
<protein>
    <recommendedName>
        <fullName evidence="11">Thiamine-phosphate synthase</fullName>
        <shortName evidence="11">TP synthase</shortName>
        <shortName evidence="11">TPS</shortName>
        <ecNumber evidence="11">2.5.1.3</ecNumber>
    </recommendedName>
    <alternativeName>
        <fullName evidence="11">Thiamine-phosphate pyrophosphorylase</fullName>
        <shortName evidence="11">TMP pyrophosphorylase</shortName>
        <shortName evidence="11">TMP-PPase</shortName>
    </alternativeName>
</protein>
<gene>
    <name evidence="11" type="primary">thiE</name>
    <name evidence="15" type="ORF">A7E78_08630</name>
</gene>